<keyword evidence="2" id="KW-1185">Reference proteome</keyword>
<evidence type="ECO:0000313" key="3">
    <source>
        <dbReference type="WBParaSite" id="SCUD_0000462501-mRNA-1"/>
    </source>
</evidence>
<organism evidence="3">
    <name type="scientific">Schistosoma curassoni</name>
    <dbReference type="NCBI Taxonomy" id="6186"/>
    <lineage>
        <taxon>Eukaryota</taxon>
        <taxon>Metazoa</taxon>
        <taxon>Spiralia</taxon>
        <taxon>Lophotrochozoa</taxon>
        <taxon>Platyhelminthes</taxon>
        <taxon>Trematoda</taxon>
        <taxon>Digenea</taxon>
        <taxon>Strigeidida</taxon>
        <taxon>Schistosomatoidea</taxon>
        <taxon>Schistosomatidae</taxon>
        <taxon>Schistosoma</taxon>
    </lineage>
</organism>
<dbReference type="Proteomes" id="UP000279833">
    <property type="component" value="Unassembled WGS sequence"/>
</dbReference>
<dbReference type="AlphaFoldDB" id="A0A183JPI8"/>
<sequence length="53" mass="6590">MYDQIPNEMRINNQHHLKQQIAILDQFLDKLQHFSLYKQSSCIIHYVYYRMTM</sequence>
<evidence type="ECO:0000313" key="1">
    <source>
        <dbReference type="EMBL" id="VDO90063.1"/>
    </source>
</evidence>
<reference evidence="3" key="1">
    <citation type="submission" date="2016-06" db="UniProtKB">
        <authorList>
            <consortium name="WormBaseParasite"/>
        </authorList>
    </citation>
    <scope>IDENTIFICATION</scope>
</reference>
<protein>
    <submittedName>
        <fullName evidence="1 3">Uncharacterized protein</fullName>
    </submittedName>
</protein>
<accession>A0A183JPI8</accession>
<dbReference type="WBParaSite" id="SCUD_0000462501-mRNA-1">
    <property type="protein sequence ID" value="SCUD_0000462501-mRNA-1"/>
    <property type="gene ID" value="SCUD_0000462501"/>
</dbReference>
<gene>
    <name evidence="1" type="ORF">SCUD_LOCUS4625</name>
</gene>
<reference evidence="1 2" key="2">
    <citation type="submission" date="2018-11" db="EMBL/GenBank/DDBJ databases">
        <authorList>
            <consortium name="Pathogen Informatics"/>
        </authorList>
    </citation>
    <scope>NUCLEOTIDE SEQUENCE [LARGE SCALE GENOMIC DNA]</scope>
    <source>
        <strain evidence="1">Dakar</strain>
        <strain evidence="2">Dakar, Senegal</strain>
    </source>
</reference>
<dbReference type="EMBL" id="UZAK01006359">
    <property type="protein sequence ID" value="VDO90063.1"/>
    <property type="molecule type" value="Genomic_DNA"/>
</dbReference>
<proteinExistence type="predicted"/>
<name>A0A183JPI8_9TREM</name>
<evidence type="ECO:0000313" key="2">
    <source>
        <dbReference type="Proteomes" id="UP000279833"/>
    </source>
</evidence>